<dbReference type="PANTHER" id="PTHR33639">
    <property type="entry name" value="THIOL-DISULFIDE OXIDOREDUCTASE DCC"/>
    <property type="match status" value="1"/>
</dbReference>
<dbReference type="PANTHER" id="PTHR33639:SF2">
    <property type="entry name" value="DUF393 DOMAIN-CONTAINING PROTEIN"/>
    <property type="match status" value="1"/>
</dbReference>
<sequence length="154" mass="17579">MRGSFERYSYRADPSVPSFDDAAPLIVFDGHCVLCARGVQWMLKRDPNGTSRFAAVQEPIPQALYRHYGLDAERFDTFMVLVDGVPHLRWAGALAAARTMPAPWRWLGQIGRIVPSVIGDALYNLVQRNRIRWFGRHDVCFRPDAHQSNRVLRA</sequence>
<dbReference type="PATRIC" id="fig|1029756.8.peg.2541"/>
<dbReference type="RefSeq" id="WP_023787786.1">
    <property type="nucleotide sequence ID" value="NC_022997.1"/>
</dbReference>
<evidence type="ECO:0000313" key="2">
    <source>
        <dbReference type="Proteomes" id="UP000018542"/>
    </source>
</evidence>
<dbReference type="STRING" id="1029756.W911_12230"/>
<dbReference type="Pfam" id="PF04134">
    <property type="entry name" value="DCC1-like"/>
    <property type="match status" value="1"/>
</dbReference>
<dbReference type="EMBL" id="CP006912">
    <property type="protein sequence ID" value="AHB48997.1"/>
    <property type="molecule type" value="Genomic_DNA"/>
</dbReference>
<proteinExistence type="predicted"/>
<dbReference type="AlphaFoldDB" id="V5SES2"/>
<dbReference type="InterPro" id="IPR052927">
    <property type="entry name" value="DCC_oxidoreductase"/>
</dbReference>
<dbReference type="KEGG" id="hni:W911_12230"/>
<protein>
    <submittedName>
        <fullName evidence="1">Thiol-disulfide oxidoreductase</fullName>
    </submittedName>
</protein>
<dbReference type="GO" id="GO:0015035">
    <property type="term" value="F:protein-disulfide reductase activity"/>
    <property type="evidence" value="ECO:0007669"/>
    <property type="project" value="InterPro"/>
</dbReference>
<dbReference type="OrthoDB" id="9785438at2"/>
<organism evidence="1 2">
    <name type="scientific">Hyphomicrobium nitrativorans NL23</name>
    <dbReference type="NCBI Taxonomy" id="1029756"/>
    <lineage>
        <taxon>Bacteria</taxon>
        <taxon>Pseudomonadati</taxon>
        <taxon>Pseudomonadota</taxon>
        <taxon>Alphaproteobacteria</taxon>
        <taxon>Hyphomicrobiales</taxon>
        <taxon>Hyphomicrobiaceae</taxon>
        <taxon>Hyphomicrobium</taxon>
    </lineage>
</organism>
<name>V5SES2_9HYPH</name>
<dbReference type="Proteomes" id="UP000018542">
    <property type="component" value="Chromosome"/>
</dbReference>
<reference evidence="1 2" key="1">
    <citation type="journal article" date="2014" name="Genome Announc.">
        <title>Complete Genome Sequence of Hyphomicrobium nitrativorans Strain NL23, a Denitrifying Bacterium Isolated from Biofilm of a Methanol-Fed Denitrification System Treating Seawater at the Montreal Biodome.</title>
        <authorList>
            <person name="Martineau C."/>
            <person name="Villeneuve C."/>
            <person name="Mauffrey F."/>
            <person name="Villemur R."/>
        </authorList>
    </citation>
    <scope>NUCLEOTIDE SEQUENCE [LARGE SCALE GENOMIC DNA]</scope>
    <source>
        <strain evidence="1">NL23</strain>
    </source>
</reference>
<accession>V5SES2</accession>
<dbReference type="HOGENOM" id="CLU_092206_1_0_5"/>
<dbReference type="InterPro" id="IPR007263">
    <property type="entry name" value="DCC1-like"/>
</dbReference>
<keyword evidence="2" id="KW-1185">Reference proteome</keyword>
<gene>
    <name evidence="1" type="ORF">W911_12230</name>
</gene>
<evidence type="ECO:0000313" key="1">
    <source>
        <dbReference type="EMBL" id="AHB48997.1"/>
    </source>
</evidence>